<evidence type="ECO:0000256" key="2">
    <source>
        <dbReference type="SAM" id="Phobius"/>
    </source>
</evidence>
<gene>
    <name evidence="4" type="ORF">NEMBOFW57_007722</name>
</gene>
<reference evidence="4" key="1">
    <citation type="submission" date="2023-02" db="EMBL/GenBank/DDBJ databases">
        <authorList>
            <person name="Palmer J.M."/>
        </authorList>
    </citation>
    <scope>NUCLEOTIDE SEQUENCE</scope>
    <source>
        <strain evidence="4">FW57</strain>
    </source>
</reference>
<organism evidence="4 5">
    <name type="scientific">Staphylotrichum longicolle</name>
    <dbReference type="NCBI Taxonomy" id="669026"/>
    <lineage>
        <taxon>Eukaryota</taxon>
        <taxon>Fungi</taxon>
        <taxon>Dikarya</taxon>
        <taxon>Ascomycota</taxon>
        <taxon>Pezizomycotina</taxon>
        <taxon>Sordariomycetes</taxon>
        <taxon>Sordariomycetidae</taxon>
        <taxon>Sordariales</taxon>
        <taxon>Chaetomiaceae</taxon>
        <taxon>Staphylotrichum</taxon>
    </lineage>
</organism>
<evidence type="ECO:0000256" key="1">
    <source>
        <dbReference type="SAM" id="MobiDB-lite"/>
    </source>
</evidence>
<proteinExistence type="predicted"/>
<comment type="caution">
    <text evidence="4">The sequence shown here is derived from an EMBL/GenBank/DDBJ whole genome shotgun (WGS) entry which is preliminary data.</text>
</comment>
<protein>
    <submittedName>
        <fullName evidence="4">Uncharacterized protein</fullName>
    </submittedName>
</protein>
<sequence>MRDTILTTLVLASASLASAAGPECFHTYSREHAVTASCGDKGSLNYCFSHLPLSTQPEALSSELERCFVSAGCTADEAQVEAFWALKRCTNPSNDLRRARRQLGIEASSDDTDNLAVAAKDPLLAARNPLPIAAVTAMLPRQDNAATATPVTSDTPSSPSPCFTDTTTDITTCPTQTTGTDAGKKLSCYPTTTTTAKCREGLICQFDGQGNPSCMYKHSSLDLGGIIIAIVFAAAIALSVVAICFMCCRERREHRRIERAAEAARIAKEAKTQATVAAKRPGASVTGGVGAGAGAAVEGQPLMYQGGADQGQYYPPQGQMPMQQQQTGYGGAANPFADAGHDAHPLR</sequence>
<feature type="region of interest" description="Disordered" evidence="1">
    <location>
        <begin position="320"/>
        <end position="347"/>
    </location>
</feature>
<evidence type="ECO:0000256" key="3">
    <source>
        <dbReference type="SAM" id="SignalP"/>
    </source>
</evidence>
<keyword evidence="2" id="KW-0812">Transmembrane</keyword>
<keyword evidence="2" id="KW-0472">Membrane</keyword>
<feature type="transmembrane region" description="Helical" evidence="2">
    <location>
        <begin position="223"/>
        <end position="248"/>
    </location>
</feature>
<feature type="chain" id="PRO_5041978917" evidence="3">
    <location>
        <begin position="20"/>
        <end position="347"/>
    </location>
</feature>
<name>A0AAD4EVE2_9PEZI</name>
<keyword evidence="5" id="KW-1185">Reference proteome</keyword>
<feature type="signal peptide" evidence="3">
    <location>
        <begin position="1"/>
        <end position="19"/>
    </location>
</feature>
<keyword evidence="2" id="KW-1133">Transmembrane helix</keyword>
<evidence type="ECO:0000313" key="4">
    <source>
        <dbReference type="EMBL" id="KAG7288192.1"/>
    </source>
</evidence>
<accession>A0AAD4EVE2</accession>
<dbReference type="AlphaFoldDB" id="A0AAD4EVE2"/>
<dbReference type="EMBL" id="JAHCVI010000003">
    <property type="protein sequence ID" value="KAG7288192.1"/>
    <property type="molecule type" value="Genomic_DNA"/>
</dbReference>
<dbReference type="Proteomes" id="UP001197093">
    <property type="component" value="Unassembled WGS sequence"/>
</dbReference>
<keyword evidence="3" id="KW-0732">Signal</keyword>
<evidence type="ECO:0000313" key="5">
    <source>
        <dbReference type="Proteomes" id="UP001197093"/>
    </source>
</evidence>